<dbReference type="Pfam" id="PF01485">
    <property type="entry name" value="IBR"/>
    <property type="match status" value="1"/>
</dbReference>
<feature type="domain" description="IBR" evidence="5">
    <location>
        <begin position="9"/>
        <end position="71"/>
    </location>
</feature>
<dbReference type="RefSeq" id="XP_007720071.1">
    <property type="nucleotide sequence ID" value="XM_007721881.1"/>
</dbReference>
<dbReference type="CDD" id="cd20335">
    <property type="entry name" value="BRcat_RBR"/>
    <property type="match status" value="1"/>
</dbReference>
<keyword evidence="4" id="KW-0862">Zinc</keyword>
<dbReference type="InterPro" id="IPR002867">
    <property type="entry name" value="IBR_dom"/>
</dbReference>
<keyword evidence="1" id="KW-0479">Metal-binding</keyword>
<evidence type="ECO:0000256" key="4">
    <source>
        <dbReference type="ARBA" id="ARBA00022833"/>
    </source>
</evidence>
<dbReference type="Proteomes" id="UP000019484">
    <property type="component" value="Unassembled WGS sequence"/>
</dbReference>
<dbReference type="STRING" id="1182541.W9YSJ7"/>
<keyword evidence="2" id="KW-0863">Zinc-finger</keyword>
<dbReference type="EMBL" id="AMWN01000001">
    <property type="protein sequence ID" value="EXJ95842.1"/>
    <property type="molecule type" value="Genomic_DNA"/>
</dbReference>
<evidence type="ECO:0000256" key="3">
    <source>
        <dbReference type="ARBA" id="ARBA00022786"/>
    </source>
</evidence>
<comment type="caution">
    <text evidence="6">The sequence shown here is derived from an EMBL/GenBank/DDBJ whole genome shotgun (WGS) entry which is preliminary data.</text>
</comment>
<evidence type="ECO:0000313" key="7">
    <source>
        <dbReference type="Proteomes" id="UP000019484"/>
    </source>
</evidence>
<accession>W9YSJ7</accession>
<dbReference type="GeneID" id="19155870"/>
<proteinExistence type="predicted"/>
<evidence type="ECO:0000256" key="2">
    <source>
        <dbReference type="ARBA" id="ARBA00022771"/>
    </source>
</evidence>
<keyword evidence="3" id="KW-0833">Ubl conjugation pathway</keyword>
<organism evidence="6 7">
    <name type="scientific">Capronia coronata CBS 617.96</name>
    <dbReference type="NCBI Taxonomy" id="1182541"/>
    <lineage>
        <taxon>Eukaryota</taxon>
        <taxon>Fungi</taxon>
        <taxon>Dikarya</taxon>
        <taxon>Ascomycota</taxon>
        <taxon>Pezizomycotina</taxon>
        <taxon>Eurotiomycetes</taxon>
        <taxon>Chaetothyriomycetidae</taxon>
        <taxon>Chaetothyriales</taxon>
        <taxon>Herpotrichiellaceae</taxon>
        <taxon>Capronia</taxon>
    </lineage>
</organism>
<dbReference type="OrthoDB" id="9977870at2759"/>
<sequence>VDTQDPFFEALLLKSLRLFVRWHPAQVRYCPTPDCPTIVPVTENGVVVTCPGCRAAICTTCQAVSHQGVSCDEIGAIRA</sequence>
<name>W9YSJ7_9EURO</name>
<dbReference type="AlphaFoldDB" id="W9YSJ7"/>
<evidence type="ECO:0000313" key="6">
    <source>
        <dbReference type="EMBL" id="EXJ95842.1"/>
    </source>
</evidence>
<reference evidence="6 7" key="1">
    <citation type="submission" date="2013-03" db="EMBL/GenBank/DDBJ databases">
        <title>The Genome Sequence of Capronia coronata CBS 617.96.</title>
        <authorList>
            <consortium name="The Broad Institute Genomics Platform"/>
            <person name="Cuomo C."/>
            <person name="de Hoog S."/>
            <person name="Gorbushina A."/>
            <person name="Walker B."/>
            <person name="Young S.K."/>
            <person name="Zeng Q."/>
            <person name="Gargeya S."/>
            <person name="Fitzgerald M."/>
            <person name="Haas B."/>
            <person name="Abouelleil A."/>
            <person name="Allen A.W."/>
            <person name="Alvarado L."/>
            <person name="Arachchi H.M."/>
            <person name="Berlin A.M."/>
            <person name="Chapman S.B."/>
            <person name="Gainer-Dewar J."/>
            <person name="Goldberg J."/>
            <person name="Griggs A."/>
            <person name="Gujja S."/>
            <person name="Hansen M."/>
            <person name="Howarth C."/>
            <person name="Imamovic A."/>
            <person name="Ireland A."/>
            <person name="Larimer J."/>
            <person name="McCowan C."/>
            <person name="Murphy C."/>
            <person name="Pearson M."/>
            <person name="Poon T.W."/>
            <person name="Priest M."/>
            <person name="Roberts A."/>
            <person name="Saif S."/>
            <person name="Shea T."/>
            <person name="Sisk P."/>
            <person name="Sykes S."/>
            <person name="Wortman J."/>
            <person name="Nusbaum C."/>
            <person name="Birren B."/>
        </authorList>
    </citation>
    <scope>NUCLEOTIDE SEQUENCE [LARGE SCALE GENOMIC DNA]</scope>
    <source>
        <strain evidence="6 7">CBS 617.96</strain>
    </source>
</reference>
<gene>
    <name evidence="6" type="ORF">A1O1_00967</name>
</gene>
<dbReference type="SMART" id="SM00647">
    <property type="entry name" value="IBR"/>
    <property type="match status" value="1"/>
</dbReference>
<keyword evidence="7" id="KW-1185">Reference proteome</keyword>
<evidence type="ECO:0000259" key="5">
    <source>
        <dbReference type="SMART" id="SM00647"/>
    </source>
</evidence>
<dbReference type="GO" id="GO:0008270">
    <property type="term" value="F:zinc ion binding"/>
    <property type="evidence" value="ECO:0007669"/>
    <property type="project" value="UniProtKB-KW"/>
</dbReference>
<evidence type="ECO:0000256" key="1">
    <source>
        <dbReference type="ARBA" id="ARBA00022723"/>
    </source>
</evidence>
<protein>
    <recommendedName>
        <fullName evidence="5">IBR domain-containing protein</fullName>
    </recommendedName>
</protein>
<feature type="non-terminal residue" evidence="6">
    <location>
        <position position="1"/>
    </location>
</feature>
<dbReference type="SUPFAM" id="SSF57850">
    <property type="entry name" value="RING/U-box"/>
    <property type="match status" value="1"/>
</dbReference>
<dbReference type="HOGENOM" id="CLU_2612432_0_0_1"/>
<feature type="non-terminal residue" evidence="6">
    <location>
        <position position="79"/>
    </location>
</feature>